<proteinExistence type="predicted"/>
<evidence type="ECO:0008006" key="3">
    <source>
        <dbReference type="Google" id="ProtNLM"/>
    </source>
</evidence>
<sequence length="329" mass="36828">MPRQSDLRYTFEHRADGHTLILTDRVGGLGTIGTRSDCPVLYQPMGGGDSMEPALNRFHYTEQVRTARQVQRDYTFIHPYYNQQHTATGDQDLNNQHQDYERFDYPGRYKRDIAGKPFTKTRLAALRNDAKLAHVAGDDARLQPGLAFDLNEHPREDFNDRWRTIAIRHEGKQHSSLLEEAVGSDSGTFYEMKASAIRWTSDWKAPLRDKPCIDGPQIATVVGPPEEEIYCDEWGRVKVQFPQTISGQHHLTAGQGMHHTTTVYQLQASERVVFQSPGGSLTLDAQGIHLNGVAITLHGPVTSTTPGAGQALTLQLQPEAGQTCVEKNR</sequence>
<dbReference type="EMBL" id="CABVJE010000013">
    <property type="protein sequence ID" value="VVQ06653.1"/>
    <property type="molecule type" value="Genomic_DNA"/>
</dbReference>
<gene>
    <name evidence="1" type="ORF">PS938_03059</name>
</gene>
<dbReference type="Pfam" id="PF05954">
    <property type="entry name" value="Phage_GPD"/>
    <property type="match status" value="1"/>
</dbReference>
<dbReference type="SUPFAM" id="SSF69255">
    <property type="entry name" value="gp5 N-terminal domain-like"/>
    <property type="match status" value="1"/>
</dbReference>
<evidence type="ECO:0000313" key="2">
    <source>
        <dbReference type="Proteomes" id="UP000327191"/>
    </source>
</evidence>
<dbReference type="InterPro" id="IPR006533">
    <property type="entry name" value="T6SS_Vgr_RhsGE"/>
</dbReference>
<evidence type="ECO:0000313" key="1">
    <source>
        <dbReference type="EMBL" id="VVQ06653.1"/>
    </source>
</evidence>
<accession>A0A5E7U661</accession>
<dbReference type="AlphaFoldDB" id="A0A5E7U661"/>
<name>A0A5E7U661_PSEFL</name>
<dbReference type="InterPro" id="IPR037026">
    <property type="entry name" value="Vgr_OB-fold_dom_sf"/>
</dbReference>
<reference evidence="1 2" key="1">
    <citation type="submission" date="2019-09" db="EMBL/GenBank/DDBJ databases">
        <authorList>
            <person name="Chandra G."/>
            <person name="Truman W A."/>
        </authorList>
    </citation>
    <scope>NUCLEOTIDE SEQUENCE [LARGE SCALE GENOMIC DNA]</scope>
    <source>
        <strain evidence="1">PS938</strain>
    </source>
</reference>
<dbReference type="Gene3D" id="2.40.50.230">
    <property type="entry name" value="Gp5 N-terminal domain"/>
    <property type="match status" value="1"/>
</dbReference>
<organism evidence="1 2">
    <name type="scientific">Pseudomonas fluorescens</name>
    <dbReference type="NCBI Taxonomy" id="294"/>
    <lineage>
        <taxon>Bacteria</taxon>
        <taxon>Pseudomonadati</taxon>
        <taxon>Pseudomonadota</taxon>
        <taxon>Gammaproteobacteria</taxon>
        <taxon>Pseudomonadales</taxon>
        <taxon>Pseudomonadaceae</taxon>
        <taxon>Pseudomonas</taxon>
    </lineage>
</organism>
<dbReference type="SUPFAM" id="SSF69279">
    <property type="entry name" value="Phage tail proteins"/>
    <property type="match status" value="1"/>
</dbReference>
<protein>
    <recommendedName>
        <fullName evidence="3">Gp5/Type VI secretion system Vgr protein OB-fold domain-containing protein</fullName>
    </recommendedName>
</protein>
<dbReference type="NCBIfam" id="TIGR01646">
    <property type="entry name" value="vgr_GE"/>
    <property type="match status" value="1"/>
</dbReference>
<dbReference type="Proteomes" id="UP000327191">
    <property type="component" value="Unassembled WGS sequence"/>
</dbReference>
<dbReference type="Gene3D" id="2.30.110.50">
    <property type="match status" value="1"/>
</dbReference>
<dbReference type="RefSeq" id="WP_224790019.1">
    <property type="nucleotide sequence ID" value="NZ_CABVJE010000013.1"/>
</dbReference>